<dbReference type="EMBL" id="BJYZ01000021">
    <property type="protein sequence ID" value="GEO40345.1"/>
    <property type="molecule type" value="Genomic_DNA"/>
</dbReference>
<evidence type="ECO:0000313" key="2">
    <source>
        <dbReference type="Proteomes" id="UP000321523"/>
    </source>
</evidence>
<accession>A0A512DV54</accession>
<comment type="caution">
    <text evidence="1">The sequence shown here is derived from an EMBL/GenBank/DDBJ whole genome shotgun (WGS) entry which is preliminary data.</text>
</comment>
<dbReference type="Proteomes" id="UP000321523">
    <property type="component" value="Unassembled WGS sequence"/>
</dbReference>
<protein>
    <submittedName>
        <fullName evidence="1">Polyhydroxyalkanoic acid system protein</fullName>
    </submittedName>
</protein>
<dbReference type="Pfam" id="PF09650">
    <property type="entry name" value="PHA_gran_rgn"/>
    <property type="match status" value="1"/>
</dbReference>
<sequence length="103" mass="11474">MRKPVVVTIPHQLGREEARRRLQDGMGQVRSQLSGVGATVEDRWTDDRLAFDVAVMAQTISGRVDVGDNEVRLEVDLPWMLAMLAEKITGKIARQGTLMLTKS</sequence>
<organism evidence="1 2">
    <name type="scientific">Skermanella aerolata</name>
    <dbReference type="NCBI Taxonomy" id="393310"/>
    <lineage>
        <taxon>Bacteria</taxon>
        <taxon>Pseudomonadati</taxon>
        <taxon>Pseudomonadota</taxon>
        <taxon>Alphaproteobacteria</taxon>
        <taxon>Rhodospirillales</taxon>
        <taxon>Azospirillaceae</taxon>
        <taxon>Skermanella</taxon>
    </lineage>
</organism>
<dbReference type="AlphaFoldDB" id="A0A512DV54"/>
<dbReference type="InterPro" id="IPR013433">
    <property type="entry name" value="PHA_gran_rgn"/>
</dbReference>
<dbReference type="RefSeq" id="WP_044429859.1">
    <property type="nucleotide sequence ID" value="NZ_BJYZ01000021.1"/>
</dbReference>
<gene>
    <name evidence="1" type="ORF">SAE02_44930</name>
</gene>
<reference evidence="1 2" key="1">
    <citation type="submission" date="2019-07" db="EMBL/GenBank/DDBJ databases">
        <title>Whole genome shotgun sequence of Skermanella aerolata NBRC 106429.</title>
        <authorList>
            <person name="Hosoyama A."/>
            <person name="Uohara A."/>
            <person name="Ohji S."/>
            <person name="Ichikawa N."/>
        </authorList>
    </citation>
    <scope>NUCLEOTIDE SEQUENCE [LARGE SCALE GENOMIC DNA]</scope>
    <source>
        <strain evidence="1 2">NBRC 106429</strain>
    </source>
</reference>
<name>A0A512DV54_9PROT</name>
<evidence type="ECO:0000313" key="1">
    <source>
        <dbReference type="EMBL" id="GEO40345.1"/>
    </source>
</evidence>
<proteinExistence type="predicted"/>
<keyword evidence="2" id="KW-1185">Reference proteome</keyword>
<dbReference type="OrthoDB" id="8853368at2"/>